<sequence length="1007" mass="115980">MIKSLTISVLLTLLSLIGYSQYFNTGQDPASIKWKQIKTDDFQIIFPQESEEKARYVAALFEDLMEKGGESLQRKPKRFSVVLHTHSSTSNGLVAWAPKRIELYTTSSADNDAQIWLDHLATHEYRHVVQLDKIEQGFTRVLNYIFGQQATAVVVGLYLPPWFLEGDAVGLETSLSFSGRGRLPQFEQELRAQLLEKGEFSYDKAINGSYKNYVTDRYKLGYYLVSKARINYGDQIWEKTLTNVARKPLGIVSFSNGIKESMTNKREKVYLKMQEKLESAKFKIEGIDLKSLQYTNEYSDGKLMLYFDSMKELLLEWKIKDSELQLSEVQLLSEREKYYTNKRIPTSISEGKLIYLKQGLSDEMHFEMLSPDGKTEKLFTPGYLSNTDFDARKDHLLWAEYKQDIRWEHADKSVVVSYNINSKERRTYQHNISLFSPSFSRDGKKIVAVGSDHKGDNSLLTIDTETGLIGQRILAGKNEYYQSPRFIDNEHVVLILLNQQGKHLVKMNLNTQKKEVLFSSGFADMSRPVPNGNTIYFNASFAGIDNLFALQLGSNKLYQLSSSRFGARDAFVGEDQQLYYSDYTSDGYLIAKTVVNQENWKEWNGDYYEYPIAEKLSEQEEGKLKADTSNLDRFEVKNYSKLANLFHFHSWAPVFIDGLEAEADIGVSIASQNKLSTLFSTIGYKREEGFDNGQLYANLSYRGWFPIVDSKFSIGDRNSTYLTLAQREQPEQVDTLQVNTEWRQWEWENSISLPFNFSSGQYSRKLVPKFTYSLVKFADLNTRALATTPNNSLGLGNYNFIDESFTQEIMEYQLFGYNIARTAPRDVQYQWAQIFELNYRNTPWGDRDLGNTWSAEAHLYFPGFVKHHGIKLYGGYQYRSLNNSRFSNSIKSPRGMFDLYGKHIGTLGADYAMPLFYPDWNLGPLAYFKRLKMNAFIDYGYQDRRIENEEGLFQFKDDFISGGLELRTDLHVLRFSAPVDLGVRVGYENQSKGVFADFLISFSLTAY</sequence>
<dbReference type="SUPFAM" id="SSF69304">
    <property type="entry name" value="Tricorn protease N-terminal domain"/>
    <property type="match status" value="1"/>
</dbReference>
<name>A0ABX1WWZ2_9BACT</name>
<gene>
    <name evidence="1" type="ORF">ELS83_12505</name>
</gene>
<dbReference type="Proteomes" id="UP000732105">
    <property type="component" value="Unassembled WGS sequence"/>
</dbReference>
<protein>
    <recommendedName>
        <fullName evidence="3">Bacterial surface antigen (D15) domain-containing protein</fullName>
    </recommendedName>
</protein>
<dbReference type="EMBL" id="RZNH01000020">
    <property type="protein sequence ID" value="NOU60643.1"/>
    <property type="molecule type" value="Genomic_DNA"/>
</dbReference>
<proteinExistence type="predicted"/>
<accession>A0ABX1WWZ2</accession>
<dbReference type="RefSeq" id="WP_171595915.1">
    <property type="nucleotide sequence ID" value="NZ_RZNH01000020.1"/>
</dbReference>
<keyword evidence="2" id="KW-1185">Reference proteome</keyword>
<evidence type="ECO:0000313" key="2">
    <source>
        <dbReference type="Proteomes" id="UP000732105"/>
    </source>
</evidence>
<evidence type="ECO:0000313" key="1">
    <source>
        <dbReference type="EMBL" id="NOU60643.1"/>
    </source>
</evidence>
<dbReference type="InterPro" id="IPR011042">
    <property type="entry name" value="6-blade_b-propeller_TolB-like"/>
</dbReference>
<reference evidence="1 2" key="1">
    <citation type="submission" date="2018-12" db="EMBL/GenBank/DDBJ databases">
        <title>Marinifilum JC070 sp. nov., a marine bacterium isolated from Yongle Blue Hole in the South China Sea.</title>
        <authorList>
            <person name="Fu T."/>
        </authorList>
    </citation>
    <scope>NUCLEOTIDE SEQUENCE [LARGE SCALE GENOMIC DNA]</scope>
    <source>
        <strain evidence="1 2">JC070</strain>
    </source>
</reference>
<comment type="caution">
    <text evidence="1">The sequence shown here is derived from an EMBL/GenBank/DDBJ whole genome shotgun (WGS) entry which is preliminary data.</text>
</comment>
<evidence type="ECO:0008006" key="3">
    <source>
        <dbReference type="Google" id="ProtNLM"/>
    </source>
</evidence>
<dbReference type="Gene3D" id="2.120.10.30">
    <property type="entry name" value="TolB, C-terminal domain"/>
    <property type="match status" value="1"/>
</dbReference>
<organism evidence="1 2">
    <name type="scientific">Marinifilum caeruleilacunae</name>
    <dbReference type="NCBI Taxonomy" id="2499076"/>
    <lineage>
        <taxon>Bacteria</taxon>
        <taxon>Pseudomonadati</taxon>
        <taxon>Bacteroidota</taxon>
        <taxon>Bacteroidia</taxon>
        <taxon>Marinilabiliales</taxon>
        <taxon>Marinifilaceae</taxon>
    </lineage>
</organism>